<dbReference type="PANTHER" id="PTHR33960">
    <property type="entry name" value="SIMILAR TO KIAA0825 PROTEIN"/>
    <property type="match status" value="1"/>
</dbReference>
<dbReference type="EMBL" id="CAACVG010001391">
    <property type="protein sequence ID" value="VEN35269.1"/>
    <property type="molecule type" value="Genomic_DNA"/>
</dbReference>
<sequence length="389" mass="43544">MFKARSTGPCAWIVFALPHIFKAQTMASSNISDLEPRVAIALELMVLLAQPQPNWTLLLKVLCMRQQRLIMMILNAASKVLQQDIQKKPTVEADCGGFLCCNDGTCKMAAVLGPTLQQSDYYNIIHSAVKVSLYVGSEEDFQTVLIPIIVMRENWTKCFDRKNVWNQIRPPWFEAMVNFVDPLLQITSDTVCAAVESGATMYQAMALTLACLNLLWDCVHPALKKIADLLQTFMPFNVHPLHQSCLLQIVVNALYSKLLNDSQMLAKNKVSCEGESNDKLCQKISVATSEVIFQTKDEILLAVAEALCSVDEDNKHTDQIEEFLENTKSNRVEGPLEGIESTSQMADLLVSDILMTDDGKCSLKTLFHFVKGNKEWIYQQLGVSDEKGR</sequence>
<accession>A0A653BIP9</accession>
<keyword evidence="2" id="KW-1185">Reference proteome</keyword>
<evidence type="ECO:0000313" key="1">
    <source>
        <dbReference type="EMBL" id="VEN35269.1"/>
    </source>
</evidence>
<protein>
    <submittedName>
        <fullName evidence="1">Uncharacterized protein</fullName>
    </submittedName>
</protein>
<name>A0A653BIP9_CALMS</name>
<gene>
    <name evidence="1" type="ORF">CALMAC_LOCUS1219</name>
</gene>
<organism evidence="1 2">
    <name type="scientific">Callosobruchus maculatus</name>
    <name type="common">Southern cowpea weevil</name>
    <name type="synonym">Pulse bruchid</name>
    <dbReference type="NCBI Taxonomy" id="64391"/>
    <lineage>
        <taxon>Eukaryota</taxon>
        <taxon>Metazoa</taxon>
        <taxon>Ecdysozoa</taxon>
        <taxon>Arthropoda</taxon>
        <taxon>Hexapoda</taxon>
        <taxon>Insecta</taxon>
        <taxon>Pterygota</taxon>
        <taxon>Neoptera</taxon>
        <taxon>Endopterygota</taxon>
        <taxon>Coleoptera</taxon>
        <taxon>Polyphaga</taxon>
        <taxon>Cucujiformia</taxon>
        <taxon>Chrysomeloidea</taxon>
        <taxon>Chrysomelidae</taxon>
        <taxon>Bruchinae</taxon>
        <taxon>Bruchini</taxon>
        <taxon>Callosobruchus</taxon>
    </lineage>
</organism>
<feature type="non-terminal residue" evidence="1">
    <location>
        <position position="389"/>
    </location>
</feature>
<dbReference type="PANTHER" id="PTHR33960:SF1">
    <property type="entry name" value="SIMILAR TO KIAA0825 PROTEIN"/>
    <property type="match status" value="1"/>
</dbReference>
<reference evidence="1 2" key="1">
    <citation type="submission" date="2019-01" db="EMBL/GenBank/DDBJ databases">
        <authorList>
            <person name="Sayadi A."/>
        </authorList>
    </citation>
    <scope>NUCLEOTIDE SEQUENCE [LARGE SCALE GENOMIC DNA]</scope>
</reference>
<dbReference type="Pfam" id="PF14906">
    <property type="entry name" value="DUF4495"/>
    <property type="match status" value="1"/>
</dbReference>
<dbReference type="OrthoDB" id="10007406at2759"/>
<dbReference type="InterPro" id="IPR027993">
    <property type="entry name" value="DUF4495"/>
</dbReference>
<evidence type="ECO:0000313" key="2">
    <source>
        <dbReference type="Proteomes" id="UP000410492"/>
    </source>
</evidence>
<dbReference type="AlphaFoldDB" id="A0A653BIP9"/>
<proteinExistence type="predicted"/>
<dbReference type="Proteomes" id="UP000410492">
    <property type="component" value="Unassembled WGS sequence"/>
</dbReference>